<feature type="transmembrane region" description="Helical" evidence="1">
    <location>
        <begin position="15"/>
        <end position="36"/>
    </location>
</feature>
<name>A0A140L8H9_9FIRM</name>
<evidence type="ECO:0000313" key="2">
    <source>
        <dbReference type="EMBL" id="KXG76854.1"/>
    </source>
</evidence>
<keyword evidence="1" id="KW-0472">Membrane</keyword>
<evidence type="ECO:0000313" key="3">
    <source>
        <dbReference type="Proteomes" id="UP000070456"/>
    </source>
</evidence>
<proteinExistence type="predicted"/>
<gene>
    <name evidence="2" type="ORF">AN619_08460</name>
</gene>
<dbReference type="AlphaFoldDB" id="A0A140L8H9"/>
<dbReference type="EMBL" id="LOEE01000021">
    <property type="protein sequence ID" value="KXG76854.1"/>
    <property type="molecule type" value="Genomic_DNA"/>
</dbReference>
<keyword evidence="3" id="KW-1185">Reference proteome</keyword>
<dbReference type="STRING" id="520762.AN619_08460"/>
<evidence type="ECO:0000256" key="1">
    <source>
        <dbReference type="SAM" id="Phobius"/>
    </source>
</evidence>
<dbReference type="RefSeq" id="WP_068555218.1">
    <property type="nucleotide sequence ID" value="NZ_LOEE01000021.1"/>
</dbReference>
<reference evidence="2 3" key="1">
    <citation type="submission" date="2015-12" db="EMBL/GenBank/DDBJ databases">
        <title>Draft genome sequence of the thermoanaerobe Thermotalea metallivorans, an isolate from the runoff channel of the Great Artesian Basin, Australia.</title>
        <authorList>
            <person name="Patel B.K."/>
        </authorList>
    </citation>
    <scope>NUCLEOTIDE SEQUENCE [LARGE SCALE GENOMIC DNA]</scope>
    <source>
        <strain evidence="2 3">B2-1</strain>
    </source>
</reference>
<sequence length="154" mass="17804">MSTNVNHTVKKIEKLFFYLAIVSFFLLLIFQILHIANDRLIPLNDKSLRKDNIYSTKPVFSAAMLTLQIDGDKDNPSLSVFVNGEEYGRFIHNKIDLIVRDGDVISIKAPHISRPLKIQVLNTTKNLITPRINDALMIKKDWNHLWTIRLDTDF</sequence>
<accession>A0A140L8H9</accession>
<keyword evidence="1" id="KW-0812">Transmembrane</keyword>
<keyword evidence="1" id="KW-1133">Transmembrane helix</keyword>
<comment type="caution">
    <text evidence="2">The sequence shown here is derived from an EMBL/GenBank/DDBJ whole genome shotgun (WGS) entry which is preliminary data.</text>
</comment>
<protein>
    <submittedName>
        <fullName evidence="2">Uncharacterized protein</fullName>
    </submittedName>
</protein>
<organism evidence="2 3">
    <name type="scientific">Thermotalea metallivorans</name>
    <dbReference type="NCBI Taxonomy" id="520762"/>
    <lineage>
        <taxon>Bacteria</taxon>
        <taxon>Bacillati</taxon>
        <taxon>Bacillota</taxon>
        <taxon>Clostridia</taxon>
        <taxon>Peptostreptococcales</taxon>
        <taxon>Thermotaleaceae</taxon>
        <taxon>Thermotalea</taxon>
    </lineage>
</organism>
<dbReference type="Proteomes" id="UP000070456">
    <property type="component" value="Unassembled WGS sequence"/>
</dbReference>